<dbReference type="OrthoDB" id="409479at2759"/>
<dbReference type="AlphaFoldDB" id="A0A1Q9D211"/>
<proteinExistence type="predicted"/>
<evidence type="ECO:0000313" key="4">
    <source>
        <dbReference type="Proteomes" id="UP000186817"/>
    </source>
</evidence>
<evidence type="ECO:0000313" key="3">
    <source>
        <dbReference type="EMBL" id="OLP89220.1"/>
    </source>
</evidence>
<keyword evidence="2" id="KW-1133">Transmembrane helix</keyword>
<sequence>MSRVDICHAKSGSLVRHLQRPSLAAAAVLMLAIPYLLLLGSGRPFDVGFIGRGTAVMGCYPHRSERSRIFRQVVVVKCKRSSNPKSNGVGKRRRSSSPKSNGAPYPMVLTSKIKGAKSMAKLKALLENELDKPDFNDIHMSATFTRLAFFNKRQQLSASDAKIPLWTRLATRLRIMIQKGMITPRGAANVLWAMVNVHQSMGTNMATAFAPLVQCVQDKAVDMNAFDLSNSIWAAATLQESQPQVLKVVASLARCIPQKAHRMSPQDVSNCFWAAAKLQESEPEVLKALPSLTKRISQRAQRMNQVDALQCFVAAAKLEEMTPDVLNCLPAMISQIRRTVAAMDVRELQLAIWAAGELGQYDLKAALNQEIKQRREPSSDKAPRLTGWPPLCTTAPVHCTDTGEMFYLETVVPGMLAAKGRSEARALVLPEGISGDQLLGPIQGEESPRGGEFIPGEERSYHRL</sequence>
<feature type="region of interest" description="Disordered" evidence="1">
    <location>
        <begin position="81"/>
        <end position="104"/>
    </location>
</feature>
<reference evidence="3 4" key="1">
    <citation type="submission" date="2016-02" db="EMBL/GenBank/DDBJ databases">
        <title>Genome analysis of coral dinoflagellate symbionts highlights evolutionary adaptations to a symbiotic lifestyle.</title>
        <authorList>
            <person name="Aranda M."/>
            <person name="Li Y."/>
            <person name="Liew Y.J."/>
            <person name="Baumgarten S."/>
            <person name="Simakov O."/>
            <person name="Wilson M."/>
            <person name="Piel J."/>
            <person name="Ashoor H."/>
            <person name="Bougouffa S."/>
            <person name="Bajic V.B."/>
            <person name="Ryu T."/>
            <person name="Ravasi T."/>
            <person name="Bayer T."/>
            <person name="Micklem G."/>
            <person name="Kim H."/>
            <person name="Bhak J."/>
            <person name="Lajeunesse T.C."/>
            <person name="Voolstra C.R."/>
        </authorList>
    </citation>
    <scope>NUCLEOTIDE SEQUENCE [LARGE SCALE GENOMIC DNA]</scope>
    <source>
        <strain evidence="3 4">CCMP2467</strain>
    </source>
</reference>
<keyword evidence="4" id="KW-1185">Reference proteome</keyword>
<feature type="region of interest" description="Disordered" evidence="1">
    <location>
        <begin position="438"/>
        <end position="464"/>
    </location>
</feature>
<keyword evidence="2" id="KW-0812">Transmembrane</keyword>
<gene>
    <name evidence="3" type="ORF">AK812_SmicGene29337</name>
</gene>
<protein>
    <submittedName>
        <fullName evidence="3">Uncharacterized protein</fullName>
    </submittedName>
</protein>
<accession>A0A1Q9D211</accession>
<evidence type="ECO:0000256" key="2">
    <source>
        <dbReference type="SAM" id="Phobius"/>
    </source>
</evidence>
<feature type="transmembrane region" description="Helical" evidence="2">
    <location>
        <begin position="21"/>
        <end position="40"/>
    </location>
</feature>
<evidence type="ECO:0000256" key="1">
    <source>
        <dbReference type="SAM" id="MobiDB-lite"/>
    </source>
</evidence>
<dbReference type="Proteomes" id="UP000186817">
    <property type="component" value="Unassembled WGS sequence"/>
</dbReference>
<organism evidence="3 4">
    <name type="scientific">Symbiodinium microadriaticum</name>
    <name type="common">Dinoflagellate</name>
    <name type="synonym">Zooxanthella microadriatica</name>
    <dbReference type="NCBI Taxonomy" id="2951"/>
    <lineage>
        <taxon>Eukaryota</taxon>
        <taxon>Sar</taxon>
        <taxon>Alveolata</taxon>
        <taxon>Dinophyceae</taxon>
        <taxon>Suessiales</taxon>
        <taxon>Symbiodiniaceae</taxon>
        <taxon>Symbiodinium</taxon>
    </lineage>
</organism>
<comment type="caution">
    <text evidence="3">The sequence shown here is derived from an EMBL/GenBank/DDBJ whole genome shotgun (WGS) entry which is preliminary data.</text>
</comment>
<name>A0A1Q9D211_SYMMI</name>
<dbReference type="EMBL" id="LSRX01000772">
    <property type="protein sequence ID" value="OLP89220.1"/>
    <property type="molecule type" value="Genomic_DNA"/>
</dbReference>
<keyword evidence="2" id="KW-0472">Membrane</keyword>